<keyword evidence="5" id="KW-0472">Membrane</keyword>
<comment type="subcellular location">
    <subcellularLocation>
        <location evidence="1">Membrane</location>
    </subcellularLocation>
</comment>
<dbReference type="PANTHER" id="PTHR47535:SF1">
    <property type="entry name" value="NESPRIN-1"/>
    <property type="match status" value="1"/>
</dbReference>
<comment type="caution">
    <text evidence="6">The sequence shown here is derived from an EMBL/GenBank/DDBJ whole genome shotgun (WGS) entry which is preliminary data.</text>
</comment>
<keyword evidence="2" id="KW-0812">Transmembrane</keyword>
<evidence type="ECO:0000256" key="2">
    <source>
        <dbReference type="ARBA" id="ARBA00022692"/>
    </source>
</evidence>
<dbReference type="Proteomes" id="UP001445076">
    <property type="component" value="Unassembled WGS sequence"/>
</dbReference>
<accession>A0AAW0YNS5</accession>
<keyword evidence="3" id="KW-0677">Repeat</keyword>
<feature type="non-terminal residue" evidence="6">
    <location>
        <position position="1"/>
    </location>
</feature>
<dbReference type="GO" id="GO:0005640">
    <property type="term" value="C:nuclear outer membrane"/>
    <property type="evidence" value="ECO:0007669"/>
    <property type="project" value="TreeGrafter"/>
</dbReference>
<dbReference type="GO" id="GO:0034993">
    <property type="term" value="C:meiotic nuclear membrane microtubule tethering complex"/>
    <property type="evidence" value="ECO:0007669"/>
    <property type="project" value="TreeGrafter"/>
</dbReference>
<keyword evidence="4" id="KW-1133">Transmembrane helix</keyword>
<protein>
    <submittedName>
        <fullName evidence="6">Uncharacterized protein</fullName>
    </submittedName>
</protein>
<keyword evidence="7" id="KW-1185">Reference proteome</keyword>
<dbReference type="InterPro" id="IPR052403">
    <property type="entry name" value="LINC-complex_assoc"/>
</dbReference>
<dbReference type="GO" id="GO:0005737">
    <property type="term" value="C:cytoplasm"/>
    <property type="evidence" value="ECO:0007669"/>
    <property type="project" value="TreeGrafter"/>
</dbReference>
<evidence type="ECO:0000256" key="5">
    <source>
        <dbReference type="ARBA" id="ARBA00023136"/>
    </source>
</evidence>
<gene>
    <name evidence="6" type="ORF">OTU49_003309</name>
</gene>
<evidence type="ECO:0000256" key="1">
    <source>
        <dbReference type="ARBA" id="ARBA00004370"/>
    </source>
</evidence>
<dbReference type="AlphaFoldDB" id="A0AAW0YNS5"/>
<evidence type="ECO:0000256" key="3">
    <source>
        <dbReference type="ARBA" id="ARBA00022737"/>
    </source>
</evidence>
<evidence type="ECO:0000256" key="4">
    <source>
        <dbReference type="ARBA" id="ARBA00022989"/>
    </source>
</evidence>
<dbReference type="EMBL" id="JARKIK010000003">
    <property type="protein sequence ID" value="KAK8753226.1"/>
    <property type="molecule type" value="Genomic_DNA"/>
</dbReference>
<dbReference type="GO" id="GO:0051015">
    <property type="term" value="F:actin filament binding"/>
    <property type="evidence" value="ECO:0007669"/>
    <property type="project" value="TreeGrafter"/>
</dbReference>
<feature type="non-terminal residue" evidence="6">
    <location>
        <position position="105"/>
    </location>
</feature>
<evidence type="ECO:0000313" key="6">
    <source>
        <dbReference type="EMBL" id="KAK8753226.1"/>
    </source>
</evidence>
<organism evidence="6 7">
    <name type="scientific">Cherax quadricarinatus</name>
    <name type="common">Australian red claw crayfish</name>
    <dbReference type="NCBI Taxonomy" id="27406"/>
    <lineage>
        <taxon>Eukaryota</taxon>
        <taxon>Metazoa</taxon>
        <taxon>Ecdysozoa</taxon>
        <taxon>Arthropoda</taxon>
        <taxon>Crustacea</taxon>
        <taxon>Multicrustacea</taxon>
        <taxon>Malacostraca</taxon>
        <taxon>Eumalacostraca</taxon>
        <taxon>Eucarida</taxon>
        <taxon>Decapoda</taxon>
        <taxon>Pleocyemata</taxon>
        <taxon>Astacidea</taxon>
        <taxon>Parastacoidea</taxon>
        <taxon>Parastacidae</taxon>
        <taxon>Cherax</taxon>
    </lineage>
</organism>
<dbReference type="GO" id="GO:0007097">
    <property type="term" value="P:nuclear migration"/>
    <property type="evidence" value="ECO:0007669"/>
    <property type="project" value="TreeGrafter"/>
</dbReference>
<name>A0AAW0YNS5_CHEQU</name>
<proteinExistence type="predicted"/>
<dbReference type="PANTHER" id="PTHR47535">
    <property type="entry name" value="MUSCLE-SPECIFIC PROTEIN 300 KDA, ISOFORM G"/>
    <property type="match status" value="1"/>
</dbReference>
<evidence type="ECO:0000313" key="7">
    <source>
        <dbReference type="Proteomes" id="UP001445076"/>
    </source>
</evidence>
<reference evidence="6 7" key="1">
    <citation type="journal article" date="2024" name="BMC Genomics">
        <title>Genome assembly of redclaw crayfish (Cherax quadricarinatus) provides insights into its immune adaptation and hypoxia tolerance.</title>
        <authorList>
            <person name="Liu Z."/>
            <person name="Zheng J."/>
            <person name="Li H."/>
            <person name="Fang K."/>
            <person name="Wang S."/>
            <person name="He J."/>
            <person name="Zhou D."/>
            <person name="Weng S."/>
            <person name="Chi M."/>
            <person name="Gu Z."/>
            <person name="He J."/>
            <person name="Li F."/>
            <person name="Wang M."/>
        </authorList>
    </citation>
    <scope>NUCLEOTIDE SEQUENCE [LARGE SCALE GENOMIC DNA]</scope>
    <source>
        <strain evidence="6">ZL_2023a</strain>
    </source>
</reference>
<sequence>EWLSRAEAMLGTEDKLYGKNDEIASLLSKKIEEHKVFFAELPSITAKFDLVKNSSDASSIPQQQLEYMELRLKTIAPRALQRKIKLKYLEHRYCLVAFLILVEAK</sequence>